<comment type="caution">
    <text evidence="1">The sequence shown here is derived from an EMBL/GenBank/DDBJ whole genome shotgun (WGS) entry which is preliminary data.</text>
</comment>
<reference evidence="1 2" key="1">
    <citation type="journal article" date="2018" name="Front. Plant Sci.">
        <title>Red Clover (Trifolium pratense) and Zigzag Clover (T. medium) - A Picture of Genomic Similarities and Differences.</title>
        <authorList>
            <person name="Dluhosova J."/>
            <person name="Istvanek J."/>
            <person name="Nedelnik J."/>
            <person name="Repkova J."/>
        </authorList>
    </citation>
    <scope>NUCLEOTIDE SEQUENCE [LARGE SCALE GENOMIC DNA]</scope>
    <source>
        <strain evidence="2">cv. 10/8</strain>
        <tissue evidence="1">Leaf</tissue>
    </source>
</reference>
<name>A0A392NMN5_9FABA</name>
<dbReference type="PANTHER" id="PTHR31549:SF191">
    <property type="entry name" value="DUF247 DOMAIN PROTEIN"/>
    <property type="match status" value="1"/>
</dbReference>
<dbReference type="AlphaFoldDB" id="A0A392NMN5"/>
<protein>
    <submittedName>
        <fullName evidence="1">DUF247 domain protein</fullName>
    </submittedName>
</protein>
<proteinExistence type="predicted"/>
<accession>A0A392NMN5</accession>
<evidence type="ECO:0000313" key="1">
    <source>
        <dbReference type="EMBL" id="MCI01083.1"/>
    </source>
</evidence>
<organism evidence="1 2">
    <name type="scientific">Trifolium medium</name>
    <dbReference type="NCBI Taxonomy" id="97028"/>
    <lineage>
        <taxon>Eukaryota</taxon>
        <taxon>Viridiplantae</taxon>
        <taxon>Streptophyta</taxon>
        <taxon>Embryophyta</taxon>
        <taxon>Tracheophyta</taxon>
        <taxon>Spermatophyta</taxon>
        <taxon>Magnoliopsida</taxon>
        <taxon>eudicotyledons</taxon>
        <taxon>Gunneridae</taxon>
        <taxon>Pentapetalae</taxon>
        <taxon>rosids</taxon>
        <taxon>fabids</taxon>
        <taxon>Fabales</taxon>
        <taxon>Fabaceae</taxon>
        <taxon>Papilionoideae</taxon>
        <taxon>50 kb inversion clade</taxon>
        <taxon>NPAAA clade</taxon>
        <taxon>Hologalegina</taxon>
        <taxon>IRL clade</taxon>
        <taxon>Trifolieae</taxon>
        <taxon>Trifolium</taxon>
    </lineage>
</organism>
<keyword evidence="2" id="KW-1185">Reference proteome</keyword>
<dbReference type="PANTHER" id="PTHR31549">
    <property type="entry name" value="PROTEIN, PUTATIVE (DUF247)-RELATED-RELATED"/>
    <property type="match status" value="1"/>
</dbReference>
<sequence length="209" mass="24214">MWAAQYIENAKLDPHILHKKIADNIDDLKGLFSDDVLTLSGTKESLEGFTSHDEKLSWMLFVDGCSLLHILENADLRKAEPVNNRLDHVILVMRDILLLENQLPCLVLKLLWKNNNETELINTMKGFLKWHQGITSENKTELKDTMKKTWRSHCFSVQKKNEKKKEEHSVPMPNESESELPIHLLHLYRKIMLPEPSSKIRKVQGKTLG</sequence>
<dbReference type="Pfam" id="PF03140">
    <property type="entry name" value="DUF247"/>
    <property type="match status" value="1"/>
</dbReference>
<dbReference type="Proteomes" id="UP000265520">
    <property type="component" value="Unassembled WGS sequence"/>
</dbReference>
<dbReference type="EMBL" id="LXQA010045188">
    <property type="protein sequence ID" value="MCI01083.1"/>
    <property type="molecule type" value="Genomic_DNA"/>
</dbReference>
<evidence type="ECO:0000313" key="2">
    <source>
        <dbReference type="Proteomes" id="UP000265520"/>
    </source>
</evidence>
<dbReference type="InterPro" id="IPR004158">
    <property type="entry name" value="DUF247_pln"/>
</dbReference>